<gene>
    <name evidence="2" type="ORF">CAMP_LOCUS13749</name>
</gene>
<dbReference type="SUPFAM" id="SSF81383">
    <property type="entry name" value="F-box domain"/>
    <property type="match status" value="1"/>
</dbReference>
<name>A0A9P1ITV2_9PELO</name>
<dbReference type="Proteomes" id="UP001152747">
    <property type="component" value="Unassembled WGS sequence"/>
</dbReference>
<evidence type="ECO:0000313" key="2">
    <source>
        <dbReference type="EMBL" id="CAI5451112.1"/>
    </source>
</evidence>
<comment type="caution">
    <text evidence="2">The sequence shown here is derived from an EMBL/GenBank/DDBJ whole genome shotgun (WGS) entry which is preliminary data.</text>
</comment>
<dbReference type="InterPro" id="IPR036047">
    <property type="entry name" value="F-box-like_dom_sf"/>
</dbReference>
<protein>
    <recommendedName>
        <fullName evidence="1">F-box domain-containing protein</fullName>
    </recommendedName>
</protein>
<proteinExistence type="predicted"/>
<dbReference type="AlphaFoldDB" id="A0A9P1ITV2"/>
<dbReference type="InterPro" id="IPR001810">
    <property type="entry name" value="F-box_dom"/>
</dbReference>
<evidence type="ECO:0000313" key="3">
    <source>
        <dbReference type="Proteomes" id="UP001152747"/>
    </source>
</evidence>
<keyword evidence="3" id="KW-1185">Reference proteome</keyword>
<reference evidence="2" key="1">
    <citation type="submission" date="2022-11" db="EMBL/GenBank/DDBJ databases">
        <authorList>
            <person name="Kikuchi T."/>
        </authorList>
    </citation>
    <scope>NUCLEOTIDE SEQUENCE</scope>
    <source>
        <strain evidence="2">PS1010</strain>
    </source>
</reference>
<feature type="domain" description="F-box" evidence="1">
    <location>
        <begin position="35"/>
        <end position="73"/>
    </location>
</feature>
<dbReference type="Pfam" id="PF00646">
    <property type="entry name" value="F-box"/>
    <property type="match status" value="1"/>
</dbReference>
<accession>A0A9P1ITV2</accession>
<evidence type="ECO:0000259" key="1">
    <source>
        <dbReference type="Pfam" id="PF00646"/>
    </source>
</evidence>
<dbReference type="EMBL" id="CANHGI010000005">
    <property type="protein sequence ID" value="CAI5451112.1"/>
    <property type="molecule type" value="Genomic_DNA"/>
</dbReference>
<sequence length="361" mass="43113">MALLKFKNESDSESDYEQVEKIFFFNWNEIKSPFDILPMEMKMMIFIYLDPEDITQFGKCSRSCQEIFRLFRPKMKTVIYRGNGISRSEQFPNCLIQIVFHQHPWKKYEIEVETLNSNNWTEADTRKLPTKTTKRCRSSFTLSKSTKTQQSTYEAVKILSKRTKPKCHGKIALEMFKSIIEFNKSSIEEIEIEASVIESRYMRSIDIYSENLKKLSIDGYFTNHPQLNQFLSVEFLIMQNFNLRKKHFPMIKSKYLRIHSTVMDKKLYEQFLKNWRDGELSDNLREVLMIGDEHEWFRYLFLDNTMLRFMMNEYGDILRYRNHAKRCGLVGSPSIDFDIIGVMIDHIDNLPVRVNLVREDF</sequence>
<organism evidence="2 3">
    <name type="scientific">Caenorhabditis angaria</name>
    <dbReference type="NCBI Taxonomy" id="860376"/>
    <lineage>
        <taxon>Eukaryota</taxon>
        <taxon>Metazoa</taxon>
        <taxon>Ecdysozoa</taxon>
        <taxon>Nematoda</taxon>
        <taxon>Chromadorea</taxon>
        <taxon>Rhabditida</taxon>
        <taxon>Rhabditina</taxon>
        <taxon>Rhabditomorpha</taxon>
        <taxon>Rhabditoidea</taxon>
        <taxon>Rhabditidae</taxon>
        <taxon>Peloderinae</taxon>
        <taxon>Caenorhabditis</taxon>
    </lineage>
</organism>